<sequence length="603" mass="66176">MPGQTSAGAAASASLDDQIASLNALISTLARTRSALPTLVRTASSTSSPSDRAQHYRAASTECQAAVRSLGEQLDALESVFQAVEDSERRDSKGIVVRAPAPNRPASTPATDALSWSALGKALQGPGAGRSGKGETVEVYSPLFPPPRSHAEVVDLTRGWQAKHPRTRVDVAAGPSEQLHELRFVARGALHAHVALRWARGPDGDERACEADYVTCHALSEDKLPFETSDFAIFRTLSNQAMAIIDGCRVKDVGVPQISLRDFEARREEIKEQLLIAATEVGFFTLVDHPIPLENVDAAFDLAERFFSLSDEVKMKTAWNGKNMGYEKNAQIRPSTGYPDPKESMQMGFQETEDQEKAWPAEEDCPGFRQDALRFMHEARNLSINIMELFAEGLGLPKDTLVEGTVSPEGTDKSDSMTTMRMLKYHDCTGKDFGEDYLRAGSHADFDVLTFLFQREGQDGLEVCAGKEITTPFGVGDVWTPIKVERGAIVINVGDQLKRWSDDRLKSTFHRVRCPRPGQNQGARHSIGLFNQARRDAVIQGPKKLYPKITGGEFLAQAMKRNYEAAMKKDKLETYEVKEETLIANKDHQVSGTGLEKVVAAAA</sequence>
<organism evidence="2 3">
    <name type="scientific">Rhodotorula paludigena</name>
    <dbReference type="NCBI Taxonomy" id="86838"/>
    <lineage>
        <taxon>Eukaryota</taxon>
        <taxon>Fungi</taxon>
        <taxon>Dikarya</taxon>
        <taxon>Basidiomycota</taxon>
        <taxon>Pucciniomycotina</taxon>
        <taxon>Microbotryomycetes</taxon>
        <taxon>Sporidiobolales</taxon>
        <taxon>Sporidiobolaceae</taxon>
        <taxon>Rhodotorula</taxon>
    </lineage>
</organism>
<gene>
    <name evidence="2" type="ORF">Rhopal_006643-T1</name>
</gene>
<dbReference type="AlphaFoldDB" id="A0AAV5GLY0"/>
<dbReference type="PROSITE" id="PS51471">
    <property type="entry name" value="FE2OG_OXY"/>
    <property type="match status" value="1"/>
</dbReference>
<evidence type="ECO:0000259" key="1">
    <source>
        <dbReference type="PROSITE" id="PS51471"/>
    </source>
</evidence>
<feature type="domain" description="Fe2OG dioxygenase" evidence="1">
    <location>
        <begin position="413"/>
        <end position="533"/>
    </location>
</feature>
<dbReference type="InterPro" id="IPR026992">
    <property type="entry name" value="DIOX_N"/>
</dbReference>
<dbReference type="InterPro" id="IPR050231">
    <property type="entry name" value="Iron_ascorbate_oxido_reductase"/>
</dbReference>
<dbReference type="PANTHER" id="PTHR47990">
    <property type="entry name" value="2-OXOGLUTARATE (2OG) AND FE(II)-DEPENDENT OXYGENASE SUPERFAMILY PROTEIN-RELATED"/>
    <property type="match status" value="1"/>
</dbReference>
<name>A0AAV5GLY0_9BASI</name>
<dbReference type="Gene3D" id="2.60.120.330">
    <property type="entry name" value="B-lactam Antibiotic, Isopenicillin N Synthase, Chain"/>
    <property type="match status" value="1"/>
</dbReference>
<dbReference type="InterPro" id="IPR044861">
    <property type="entry name" value="IPNS-like_FE2OG_OXY"/>
</dbReference>
<keyword evidence="3" id="KW-1185">Reference proteome</keyword>
<reference evidence="2 3" key="1">
    <citation type="submission" date="2021-12" db="EMBL/GenBank/DDBJ databases">
        <title>High titer production of polyol ester of fatty acids by Rhodotorula paludigena BS15 towards product separation-free biomass refinery.</title>
        <authorList>
            <person name="Mano J."/>
            <person name="Ono H."/>
            <person name="Tanaka T."/>
            <person name="Naito K."/>
            <person name="Sushida H."/>
            <person name="Ike M."/>
            <person name="Tokuyasu K."/>
            <person name="Kitaoka M."/>
        </authorList>
    </citation>
    <scope>NUCLEOTIDE SEQUENCE [LARGE SCALE GENOMIC DNA]</scope>
    <source>
        <strain evidence="2 3">BS15</strain>
    </source>
</reference>
<dbReference type="InterPro" id="IPR005123">
    <property type="entry name" value="Oxoglu/Fe-dep_dioxygenase_dom"/>
</dbReference>
<dbReference type="Pfam" id="PF14226">
    <property type="entry name" value="DIOX_N"/>
    <property type="match status" value="1"/>
</dbReference>
<protein>
    <recommendedName>
        <fullName evidence="1">Fe2OG dioxygenase domain-containing protein</fullName>
    </recommendedName>
</protein>
<dbReference type="SUPFAM" id="SSF51197">
    <property type="entry name" value="Clavaminate synthase-like"/>
    <property type="match status" value="1"/>
</dbReference>
<comment type="caution">
    <text evidence="2">The sequence shown here is derived from an EMBL/GenBank/DDBJ whole genome shotgun (WGS) entry which is preliminary data.</text>
</comment>
<dbReference type="InterPro" id="IPR027443">
    <property type="entry name" value="IPNS-like_sf"/>
</dbReference>
<dbReference type="Pfam" id="PF03171">
    <property type="entry name" value="2OG-FeII_Oxy"/>
    <property type="match status" value="1"/>
</dbReference>
<dbReference type="Proteomes" id="UP001342314">
    <property type="component" value="Unassembled WGS sequence"/>
</dbReference>
<accession>A0AAV5GLY0</accession>
<dbReference type="EMBL" id="BQKY01000014">
    <property type="protein sequence ID" value="GJN93586.1"/>
    <property type="molecule type" value="Genomic_DNA"/>
</dbReference>
<proteinExistence type="predicted"/>
<evidence type="ECO:0000313" key="2">
    <source>
        <dbReference type="EMBL" id="GJN93586.1"/>
    </source>
</evidence>
<evidence type="ECO:0000313" key="3">
    <source>
        <dbReference type="Proteomes" id="UP001342314"/>
    </source>
</evidence>